<dbReference type="STRING" id="487184.SAMN05216421_0539"/>
<dbReference type="InterPro" id="IPR007815">
    <property type="entry name" value="Emycin_Estase"/>
</dbReference>
<sequence>MSSANKAGLPRFALHRPAELQVDAVPLLRQYAEPLPDLESEEFAAMFDRYGAARIVLIGEASHGTSEFYRTRAAISRALIERHGFNIVAAEADWPDAGRIDAYVRRSATRQWHEQAFRRFPAWMWKNAEIVEFADWLRDYNAPRADEQRVAFRGLDVYSLCDSIGQVLQYLDQTDTTLARQARERYACLSPWQDDPVLYGHMVERDGKDPCEDAIVEQLQALLKARLAGTPEQHEEHFSATQNARVIRAAEQYYRSIYRGSAESWNLRDQHMFDTLEALLEQRGSDAKIIVWAHNSHIGDARATSMGWGGRFNIGQLCRAAFGSEAVLIGMGTDRGQVAAADEWDGVMHIKDVVPSRPDSWEQQFLQAGIPASLTDWRGSDRKALRDALGQPLLARAIGVIYRPESERRSHYSQAVLAEQFDSYVWLEKTGAVTPLAHSTDSPSEADTYPYGV</sequence>
<accession>A0A1H1MU10</accession>
<dbReference type="OrthoDB" id="9810066at2"/>
<dbReference type="Gene3D" id="3.40.1660.10">
    <property type="entry name" value="EreA-like (biosynthetic domain)"/>
    <property type="match status" value="1"/>
</dbReference>
<dbReference type="GO" id="GO:0046677">
    <property type="term" value="P:response to antibiotic"/>
    <property type="evidence" value="ECO:0007669"/>
    <property type="project" value="InterPro"/>
</dbReference>
<gene>
    <name evidence="1" type="ORF">SAMN05216421_0539</name>
</gene>
<protein>
    <submittedName>
        <fullName evidence="1">Erythromycin esterase homolog</fullName>
    </submittedName>
</protein>
<dbReference type="InterPro" id="IPR014622">
    <property type="entry name" value="UCP036794_erythomycin"/>
</dbReference>
<dbReference type="Proteomes" id="UP000243207">
    <property type="component" value="Chromosome I"/>
</dbReference>
<evidence type="ECO:0000313" key="2">
    <source>
        <dbReference type="Proteomes" id="UP000243207"/>
    </source>
</evidence>
<name>A0A1H1MU10_9GAMM</name>
<dbReference type="Gene3D" id="1.20.1440.30">
    <property type="entry name" value="Biosynthetic Protein domain"/>
    <property type="match status" value="1"/>
</dbReference>
<dbReference type="PANTHER" id="PTHR31299:SF0">
    <property type="entry name" value="ESTERASE, PUTATIVE (AFU_ORTHOLOGUE AFUA_1G05850)-RELATED"/>
    <property type="match status" value="1"/>
</dbReference>
<dbReference type="CDD" id="cd14728">
    <property type="entry name" value="Ere-like"/>
    <property type="match status" value="1"/>
</dbReference>
<dbReference type="EMBL" id="LT629736">
    <property type="protein sequence ID" value="SDR90186.1"/>
    <property type="molecule type" value="Genomic_DNA"/>
</dbReference>
<dbReference type="Pfam" id="PF05139">
    <property type="entry name" value="Erythro_esteras"/>
    <property type="match status" value="1"/>
</dbReference>
<dbReference type="PANTHER" id="PTHR31299">
    <property type="entry name" value="ESTERASE, PUTATIVE (AFU_ORTHOLOGUE AFUA_1G05850)-RELATED"/>
    <property type="match status" value="1"/>
</dbReference>
<evidence type="ECO:0000313" key="1">
    <source>
        <dbReference type="EMBL" id="SDR90186.1"/>
    </source>
</evidence>
<keyword evidence="2" id="KW-1185">Reference proteome</keyword>
<dbReference type="InterPro" id="IPR052036">
    <property type="entry name" value="Hydrolase/PRTase-associated"/>
</dbReference>
<dbReference type="AlphaFoldDB" id="A0A1H1MU10"/>
<dbReference type="PIRSF" id="PIRSF036794">
    <property type="entry name" value="UCP_erythr_ester"/>
    <property type="match status" value="1"/>
</dbReference>
<dbReference type="Gene3D" id="3.30.1870.10">
    <property type="entry name" value="EreA-like, domain 2"/>
    <property type="match status" value="1"/>
</dbReference>
<organism evidence="1 2">
    <name type="scientific">Halopseudomonas xinjiangensis</name>
    <dbReference type="NCBI Taxonomy" id="487184"/>
    <lineage>
        <taxon>Bacteria</taxon>
        <taxon>Pseudomonadati</taxon>
        <taxon>Pseudomonadota</taxon>
        <taxon>Gammaproteobacteria</taxon>
        <taxon>Pseudomonadales</taxon>
        <taxon>Pseudomonadaceae</taxon>
        <taxon>Halopseudomonas</taxon>
    </lineage>
</organism>
<reference evidence="2" key="1">
    <citation type="submission" date="2016-10" db="EMBL/GenBank/DDBJ databases">
        <authorList>
            <person name="Varghese N."/>
            <person name="Submissions S."/>
        </authorList>
    </citation>
    <scope>NUCLEOTIDE SEQUENCE [LARGE SCALE GENOMIC DNA]</scope>
    <source>
        <strain evidence="2">NRRL B-51270</strain>
    </source>
</reference>
<dbReference type="SUPFAM" id="SSF159501">
    <property type="entry name" value="EreA/ChaN-like"/>
    <property type="match status" value="1"/>
</dbReference>
<proteinExistence type="predicted"/>
<dbReference type="RefSeq" id="WP_093391700.1">
    <property type="nucleotide sequence ID" value="NZ_LT629736.1"/>
</dbReference>